<dbReference type="EMBL" id="JACIDS010000008">
    <property type="protein sequence ID" value="MBB3933770.1"/>
    <property type="molecule type" value="Genomic_DNA"/>
</dbReference>
<dbReference type="PROSITE" id="PS50977">
    <property type="entry name" value="HTH_TETR_2"/>
    <property type="match status" value="1"/>
</dbReference>
<dbReference type="AlphaFoldDB" id="A0A840ATP6"/>
<keyword evidence="5" id="KW-1185">Reference proteome</keyword>
<dbReference type="PRINTS" id="PR00455">
    <property type="entry name" value="HTHTETR"/>
</dbReference>
<dbReference type="GO" id="GO:0000976">
    <property type="term" value="F:transcription cis-regulatory region binding"/>
    <property type="evidence" value="ECO:0007669"/>
    <property type="project" value="TreeGrafter"/>
</dbReference>
<feature type="DNA-binding region" description="H-T-H motif" evidence="2">
    <location>
        <begin position="36"/>
        <end position="55"/>
    </location>
</feature>
<dbReference type="InterPro" id="IPR001647">
    <property type="entry name" value="HTH_TetR"/>
</dbReference>
<gene>
    <name evidence="4" type="ORF">GGR25_004848</name>
</gene>
<comment type="caution">
    <text evidence="4">The sequence shown here is derived from an EMBL/GenBank/DDBJ whole genome shotgun (WGS) entry which is preliminary data.</text>
</comment>
<dbReference type="PANTHER" id="PTHR30055:SF235">
    <property type="entry name" value="TRANSCRIPTIONAL REGULATORY PROTEIN"/>
    <property type="match status" value="1"/>
</dbReference>
<protein>
    <submittedName>
        <fullName evidence="4">AcrR family transcriptional regulator</fullName>
    </submittedName>
</protein>
<dbReference type="InterPro" id="IPR050109">
    <property type="entry name" value="HTH-type_TetR-like_transc_reg"/>
</dbReference>
<dbReference type="Pfam" id="PF00440">
    <property type="entry name" value="TetR_N"/>
    <property type="match status" value="1"/>
</dbReference>
<feature type="domain" description="HTH tetR-type" evidence="3">
    <location>
        <begin position="13"/>
        <end position="73"/>
    </location>
</feature>
<dbReference type="SUPFAM" id="SSF48498">
    <property type="entry name" value="Tetracyclin repressor-like, C-terminal domain"/>
    <property type="match status" value="1"/>
</dbReference>
<dbReference type="Pfam" id="PF17920">
    <property type="entry name" value="TetR_C_16"/>
    <property type="match status" value="1"/>
</dbReference>
<dbReference type="GO" id="GO:0003700">
    <property type="term" value="F:DNA-binding transcription factor activity"/>
    <property type="evidence" value="ECO:0007669"/>
    <property type="project" value="TreeGrafter"/>
</dbReference>
<proteinExistence type="predicted"/>
<dbReference type="InterPro" id="IPR041678">
    <property type="entry name" value="TetR_C_16"/>
</dbReference>
<dbReference type="RefSeq" id="WP_183401428.1">
    <property type="nucleotide sequence ID" value="NZ_JACIDS010000008.1"/>
</dbReference>
<evidence type="ECO:0000313" key="5">
    <source>
        <dbReference type="Proteomes" id="UP000553963"/>
    </source>
</evidence>
<dbReference type="InterPro" id="IPR009057">
    <property type="entry name" value="Homeodomain-like_sf"/>
</dbReference>
<sequence length="194" mass="20387">MTSETRSRKRDAAATRAAILASAREVFARSGYDGAGLREIAAGAGVTAMLVRRYFGGKEQLFAEAIAAANSAPIIATEGVLKDEHPGAAIAQALVQITEPGAKPLDGFLILLNSASSVRAAQIGRDVIECAPQKTVAAMLEGENVEQRAALILSLVAGFQMMRQAIGLSALADSDPKVLENLLTPLFERLVKEV</sequence>
<dbReference type="InterPro" id="IPR036271">
    <property type="entry name" value="Tet_transcr_reg_TetR-rel_C_sf"/>
</dbReference>
<evidence type="ECO:0000313" key="4">
    <source>
        <dbReference type="EMBL" id="MBB3933770.1"/>
    </source>
</evidence>
<dbReference type="PANTHER" id="PTHR30055">
    <property type="entry name" value="HTH-TYPE TRANSCRIPTIONAL REGULATOR RUTR"/>
    <property type="match status" value="1"/>
</dbReference>
<dbReference type="Gene3D" id="1.10.357.10">
    <property type="entry name" value="Tetracycline Repressor, domain 2"/>
    <property type="match status" value="1"/>
</dbReference>
<organism evidence="4 5">
    <name type="scientific">Kaistia hirudinis</name>
    <dbReference type="NCBI Taxonomy" id="1293440"/>
    <lineage>
        <taxon>Bacteria</taxon>
        <taxon>Pseudomonadati</taxon>
        <taxon>Pseudomonadota</taxon>
        <taxon>Alphaproteobacteria</taxon>
        <taxon>Hyphomicrobiales</taxon>
        <taxon>Kaistiaceae</taxon>
        <taxon>Kaistia</taxon>
    </lineage>
</organism>
<dbReference type="Proteomes" id="UP000553963">
    <property type="component" value="Unassembled WGS sequence"/>
</dbReference>
<evidence type="ECO:0000256" key="1">
    <source>
        <dbReference type="ARBA" id="ARBA00023125"/>
    </source>
</evidence>
<keyword evidence="1 2" id="KW-0238">DNA-binding</keyword>
<evidence type="ECO:0000256" key="2">
    <source>
        <dbReference type="PROSITE-ProRule" id="PRU00335"/>
    </source>
</evidence>
<reference evidence="4 5" key="1">
    <citation type="submission" date="2020-08" db="EMBL/GenBank/DDBJ databases">
        <title>Genomic Encyclopedia of Type Strains, Phase IV (KMG-IV): sequencing the most valuable type-strain genomes for metagenomic binning, comparative biology and taxonomic classification.</title>
        <authorList>
            <person name="Goeker M."/>
        </authorList>
    </citation>
    <scope>NUCLEOTIDE SEQUENCE [LARGE SCALE GENOMIC DNA]</scope>
    <source>
        <strain evidence="4 5">DSM 25966</strain>
    </source>
</reference>
<dbReference type="SUPFAM" id="SSF46689">
    <property type="entry name" value="Homeodomain-like"/>
    <property type="match status" value="1"/>
</dbReference>
<accession>A0A840ATP6</accession>
<evidence type="ECO:0000259" key="3">
    <source>
        <dbReference type="PROSITE" id="PS50977"/>
    </source>
</evidence>
<name>A0A840ATP6_9HYPH</name>